<evidence type="ECO:0000313" key="1">
    <source>
        <dbReference type="Proteomes" id="UP000887564"/>
    </source>
</evidence>
<dbReference type="Proteomes" id="UP000887564">
    <property type="component" value="Unplaced"/>
</dbReference>
<dbReference type="AlphaFoldDB" id="A0A914RTX7"/>
<proteinExistence type="predicted"/>
<organism evidence="1 2">
    <name type="scientific">Parascaris equorum</name>
    <name type="common">Equine roundworm</name>
    <dbReference type="NCBI Taxonomy" id="6256"/>
    <lineage>
        <taxon>Eukaryota</taxon>
        <taxon>Metazoa</taxon>
        <taxon>Ecdysozoa</taxon>
        <taxon>Nematoda</taxon>
        <taxon>Chromadorea</taxon>
        <taxon>Rhabditida</taxon>
        <taxon>Spirurina</taxon>
        <taxon>Ascaridomorpha</taxon>
        <taxon>Ascaridoidea</taxon>
        <taxon>Ascarididae</taxon>
        <taxon>Parascaris</taxon>
    </lineage>
</organism>
<sequence>MSPQGGARSMEPSRYTAREVHLAGEKPLCAPDFLLAYSPFCSHSLPTPSLQLPYVPNATVR</sequence>
<protein>
    <submittedName>
        <fullName evidence="2">Uncharacterized protein</fullName>
    </submittedName>
</protein>
<evidence type="ECO:0000313" key="2">
    <source>
        <dbReference type="WBParaSite" id="PEQ_0000994001-mRNA-1"/>
    </source>
</evidence>
<name>A0A914RTX7_PAREQ</name>
<reference evidence="2" key="1">
    <citation type="submission" date="2022-11" db="UniProtKB">
        <authorList>
            <consortium name="WormBaseParasite"/>
        </authorList>
    </citation>
    <scope>IDENTIFICATION</scope>
</reference>
<keyword evidence="1" id="KW-1185">Reference proteome</keyword>
<accession>A0A914RTX7</accession>
<dbReference type="WBParaSite" id="PEQ_0000994001-mRNA-1">
    <property type="protein sequence ID" value="PEQ_0000994001-mRNA-1"/>
    <property type="gene ID" value="PEQ_0000994001"/>
</dbReference>